<evidence type="ECO:0000256" key="3">
    <source>
        <dbReference type="ARBA" id="ARBA00022454"/>
    </source>
</evidence>
<sequence length="808" mass="89090">MWLLESEDAFEGRRLWLKPGKTYLFGRTAAEPGQLAISHNTISRKHLTITVDNVPDGHAHHLTSRSKLTIEDLKTKIGTTVDGTKIKGSKHVVEGKEAQFVMGKCPQVFRITWFPVIFTFSFTNKELQTQPLTSLRDQFEGLDIKLLTEYNADHTTHVVAKKRNTAKGLQALINGKYIVTESFLEAVMQAAEPPRGGDASEPSALEQDFSQYWPDPMQHLPPRGGEPVQHPDTIYSPDMGRKDVFEGYTFIFYDKTQYNNLLAPITNGGGKAMFHTINPGEELPDDFVRYVKSVAGEKGLGSFEDGSEGKGVVLVRYLPGKGDLVDWYTQFITDVSLSLDHRPIEQNEFLEAILVKDASQLRRPLEVESSMPNQSGRPTQHEAAASGQPSSAAAHAASSNVESQPTDDQVDQPPPRRGRARGPIKRRFAGFDDDADMDVDEPSSVRSAAEQPRTGTDEGGLFVSQEAYASQSQPDSVANASPRKRRGSPLPEDDLMDGMAPAVARFKRQRLEHADAFASASPEPSAAADAASASSRAKKAKNPKELDVLAHAARHREEEEARARREKEDLANLPDDADLAEIRRLQIVEEMPVRQSSASAVATRDQDIASGRWNPKWNGMKNFKKFRRRGEEQGRQPTRVIISLAQVKNKEFGVGDNYWLEDEGSQRNKKTTQPSATTASHPSASTSTPSMPPPAPPTRASQRKKNTGFVISDSSDAEEDEENLAANQDTAPSGTGSTRISATQSQQRNTRSQGTTQSQGKRPARDSPVTAEQPAKRSRAAPPPRKPVEVPDSDDSDDELKFRFGRRR</sequence>
<dbReference type="Gene3D" id="2.60.200.20">
    <property type="match status" value="1"/>
</dbReference>
<dbReference type="Gene3D" id="3.40.50.10980">
    <property type="entry name" value="Nibrin, BRCT2 domain"/>
    <property type="match status" value="1"/>
</dbReference>
<comment type="subcellular location">
    <subcellularLocation>
        <location evidence="2">Chromosome</location>
    </subcellularLocation>
    <subcellularLocation>
        <location evidence="1">Nucleus</location>
    </subcellularLocation>
</comment>
<dbReference type="GO" id="GO:0000724">
    <property type="term" value="P:double-strand break repair via homologous recombination"/>
    <property type="evidence" value="ECO:0007669"/>
    <property type="project" value="TreeGrafter"/>
</dbReference>
<dbReference type="InterPro" id="IPR000253">
    <property type="entry name" value="FHA_dom"/>
</dbReference>
<feature type="region of interest" description="Disordered" evidence="8">
    <location>
        <begin position="657"/>
        <end position="808"/>
    </location>
</feature>
<gene>
    <name evidence="10" type="ORF">JDV02_009037</name>
</gene>
<evidence type="ECO:0000256" key="7">
    <source>
        <dbReference type="ARBA" id="ARBA00044757"/>
    </source>
</evidence>
<feature type="compositionally biased region" description="Basic residues" evidence="8">
    <location>
        <begin position="416"/>
        <end position="428"/>
    </location>
</feature>
<dbReference type="InterPro" id="IPR040227">
    <property type="entry name" value="Nibrin-rel"/>
</dbReference>
<dbReference type="GO" id="GO:0003684">
    <property type="term" value="F:damaged DNA binding"/>
    <property type="evidence" value="ECO:0007669"/>
    <property type="project" value="TreeGrafter"/>
</dbReference>
<evidence type="ECO:0000313" key="11">
    <source>
        <dbReference type="Proteomes" id="UP000829364"/>
    </source>
</evidence>
<dbReference type="InterPro" id="IPR043014">
    <property type="entry name" value="Nibrin_BRCT2_sf"/>
</dbReference>
<feature type="compositionally biased region" description="Polar residues" evidence="8">
    <location>
        <begin position="725"/>
        <end position="760"/>
    </location>
</feature>
<dbReference type="PANTHER" id="PTHR12162:SF0">
    <property type="entry name" value="NIBRIN"/>
    <property type="match status" value="1"/>
</dbReference>
<feature type="compositionally biased region" description="Low complexity" evidence="8">
    <location>
        <begin position="671"/>
        <end position="689"/>
    </location>
</feature>
<dbReference type="Proteomes" id="UP000829364">
    <property type="component" value="Chromosome 9"/>
</dbReference>
<evidence type="ECO:0000256" key="2">
    <source>
        <dbReference type="ARBA" id="ARBA00004286"/>
    </source>
</evidence>
<feature type="region of interest" description="Disordered" evidence="8">
    <location>
        <begin position="591"/>
        <end position="638"/>
    </location>
</feature>
<proteinExistence type="inferred from homology"/>
<evidence type="ECO:0000256" key="6">
    <source>
        <dbReference type="ARBA" id="ARBA00023242"/>
    </source>
</evidence>
<organism evidence="10 11">
    <name type="scientific">Purpureocillium takamizusanense</name>
    <dbReference type="NCBI Taxonomy" id="2060973"/>
    <lineage>
        <taxon>Eukaryota</taxon>
        <taxon>Fungi</taxon>
        <taxon>Dikarya</taxon>
        <taxon>Ascomycota</taxon>
        <taxon>Pezizomycotina</taxon>
        <taxon>Sordariomycetes</taxon>
        <taxon>Hypocreomycetidae</taxon>
        <taxon>Hypocreales</taxon>
        <taxon>Ophiocordycipitaceae</taxon>
        <taxon>Purpureocillium</taxon>
    </lineage>
</organism>
<keyword evidence="11" id="KW-1185">Reference proteome</keyword>
<feature type="compositionally biased region" description="Polar residues" evidence="8">
    <location>
        <begin position="467"/>
        <end position="479"/>
    </location>
</feature>
<accession>A0A9Q8QP41</accession>
<feature type="compositionally biased region" description="Basic and acidic residues" evidence="8">
    <location>
        <begin position="555"/>
        <end position="570"/>
    </location>
</feature>
<dbReference type="GeneID" id="72070982"/>
<dbReference type="OrthoDB" id="552194at2759"/>
<dbReference type="InterPro" id="IPR036420">
    <property type="entry name" value="BRCT_dom_sf"/>
</dbReference>
<feature type="domain" description="FHA" evidence="9">
    <location>
        <begin position="23"/>
        <end position="86"/>
    </location>
</feature>
<evidence type="ECO:0000256" key="1">
    <source>
        <dbReference type="ARBA" id="ARBA00004123"/>
    </source>
</evidence>
<keyword evidence="3" id="KW-0158">Chromosome</keyword>
<dbReference type="KEGG" id="ptkz:JDV02_009037"/>
<dbReference type="CDD" id="cd22667">
    <property type="entry name" value="FHA_NBN"/>
    <property type="match status" value="1"/>
</dbReference>
<dbReference type="SMART" id="SM00240">
    <property type="entry name" value="FHA"/>
    <property type="match status" value="1"/>
</dbReference>
<keyword evidence="5" id="KW-0234">DNA repair</keyword>
<dbReference type="GO" id="GO:0030870">
    <property type="term" value="C:Mre11 complex"/>
    <property type="evidence" value="ECO:0007669"/>
    <property type="project" value="InterPro"/>
</dbReference>
<name>A0A9Q8QP41_9HYPO</name>
<dbReference type="SUPFAM" id="SSF49879">
    <property type="entry name" value="SMAD/FHA domain"/>
    <property type="match status" value="1"/>
</dbReference>
<dbReference type="Gene3D" id="3.40.50.10190">
    <property type="entry name" value="BRCT domain"/>
    <property type="match status" value="1"/>
</dbReference>
<dbReference type="PANTHER" id="PTHR12162">
    <property type="entry name" value="NIBRIN-RELATED"/>
    <property type="match status" value="1"/>
</dbReference>
<evidence type="ECO:0000313" key="10">
    <source>
        <dbReference type="EMBL" id="UNI23205.1"/>
    </source>
</evidence>
<dbReference type="AlphaFoldDB" id="A0A9Q8QP41"/>
<dbReference type="PROSITE" id="PS50006">
    <property type="entry name" value="FHA_DOMAIN"/>
    <property type="match status" value="1"/>
</dbReference>
<feature type="compositionally biased region" description="Acidic residues" evidence="8">
    <location>
        <begin position="431"/>
        <end position="441"/>
    </location>
</feature>
<reference evidence="10" key="1">
    <citation type="submission" date="2021-11" db="EMBL/GenBank/DDBJ databases">
        <title>Purpureocillium_takamizusanense_genome.</title>
        <authorList>
            <person name="Nguyen N.-H."/>
        </authorList>
    </citation>
    <scope>NUCLEOTIDE SEQUENCE</scope>
    <source>
        <strain evidence="10">PT3</strain>
    </source>
</reference>
<evidence type="ECO:0000256" key="4">
    <source>
        <dbReference type="ARBA" id="ARBA00022763"/>
    </source>
</evidence>
<dbReference type="InterPro" id="IPR008984">
    <property type="entry name" value="SMAD_FHA_dom_sf"/>
</dbReference>
<dbReference type="InterPro" id="IPR032429">
    <property type="entry name" value="Nibrin_BRCT2"/>
</dbReference>
<feature type="compositionally biased region" description="Low complexity" evidence="8">
    <location>
        <begin position="383"/>
        <end position="407"/>
    </location>
</feature>
<keyword evidence="4" id="KW-0227">DNA damage</keyword>
<protein>
    <recommendedName>
        <fullName evidence="9">FHA domain-containing protein</fullName>
    </recommendedName>
</protein>
<dbReference type="GO" id="GO:0007095">
    <property type="term" value="P:mitotic G2 DNA damage checkpoint signaling"/>
    <property type="evidence" value="ECO:0007669"/>
    <property type="project" value="InterPro"/>
</dbReference>
<feature type="region of interest" description="Disordered" evidence="8">
    <location>
        <begin position="366"/>
        <end position="572"/>
    </location>
</feature>
<dbReference type="GO" id="GO:0005694">
    <property type="term" value="C:chromosome"/>
    <property type="evidence" value="ECO:0007669"/>
    <property type="project" value="UniProtKB-SubCell"/>
</dbReference>
<comment type="similarity">
    <text evidence="7">Belongs to the Nibrin family.</text>
</comment>
<evidence type="ECO:0000256" key="8">
    <source>
        <dbReference type="SAM" id="MobiDB-lite"/>
    </source>
</evidence>
<dbReference type="SUPFAM" id="SSF52113">
    <property type="entry name" value="BRCT domain"/>
    <property type="match status" value="1"/>
</dbReference>
<dbReference type="RefSeq" id="XP_047846686.1">
    <property type="nucleotide sequence ID" value="XM_047990677.1"/>
</dbReference>
<keyword evidence="6" id="KW-0539">Nucleus</keyword>
<feature type="compositionally biased region" description="Low complexity" evidence="8">
    <location>
        <begin position="516"/>
        <end position="535"/>
    </location>
</feature>
<dbReference type="Pfam" id="PF00498">
    <property type="entry name" value="FHA"/>
    <property type="match status" value="1"/>
</dbReference>
<dbReference type="EMBL" id="CP086362">
    <property type="protein sequence ID" value="UNI23205.1"/>
    <property type="molecule type" value="Genomic_DNA"/>
</dbReference>
<evidence type="ECO:0000256" key="5">
    <source>
        <dbReference type="ARBA" id="ARBA00023204"/>
    </source>
</evidence>
<dbReference type="CDD" id="cd17741">
    <property type="entry name" value="BRCT_nibrin"/>
    <property type="match status" value="1"/>
</dbReference>
<evidence type="ECO:0000259" key="9">
    <source>
        <dbReference type="PROSITE" id="PS50006"/>
    </source>
</evidence>
<dbReference type="Pfam" id="PF16508">
    <property type="entry name" value="NIBRIN_BRCT_II"/>
    <property type="match status" value="1"/>
</dbReference>